<dbReference type="AlphaFoldDB" id="A0A6J4RY44"/>
<dbReference type="InterPro" id="IPR004843">
    <property type="entry name" value="Calcineurin-like_PHP"/>
</dbReference>
<dbReference type="NCBIfam" id="TIGR04075">
    <property type="entry name" value="bacter_Pnkp"/>
    <property type="match status" value="1"/>
</dbReference>
<feature type="domain" description="Calcineurin-like phosphoesterase" evidence="1">
    <location>
        <begin position="181"/>
        <end position="372"/>
    </location>
</feature>
<evidence type="ECO:0000259" key="2">
    <source>
        <dbReference type="Pfam" id="PF16542"/>
    </source>
</evidence>
<dbReference type="InterPro" id="IPR006186">
    <property type="entry name" value="Ser/Thr-sp_prot-phosphatase"/>
</dbReference>
<dbReference type="InterPro" id="IPR050126">
    <property type="entry name" value="Ap4A_hydrolase"/>
</dbReference>
<dbReference type="PRINTS" id="PR00114">
    <property type="entry name" value="STPHPHTASE"/>
</dbReference>
<gene>
    <name evidence="3" type="ORF">AVDCRST_MAG53-621</name>
</gene>
<dbReference type="InterPro" id="IPR032380">
    <property type="entry name" value="PNKP_ligase_dom"/>
</dbReference>
<dbReference type="GO" id="GO:0005737">
    <property type="term" value="C:cytoplasm"/>
    <property type="evidence" value="ECO:0007669"/>
    <property type="project" value="TreeGrafter"/>
</dbReference>
<protein>
    <submittedName>
        <fullName evidence="3">Phosphatase</fullName>
    </submittedName>
</protein>
<sequence length="846" mass="92443">MRIDVPDPSLVVLVGASGSGKSTFARRHFLATEVLSSDACRGLVADDPNDQSATEDAFAVLEFIAARRLAQPRLTVVDATNVQRPSRRRLVQLAQAHDLFPVAIVLDLSEAVCRARNRGRPDRDFGPHVVRGQRTQLHRSLRGLQKEGFRRTWVLDSPDQTEAVELVRSPLWTDRRADPGPFDVIGDVHGCHAELVSLLGELGWAVASDGLSAAPPGGRRAVFVGDYVDRGPASGEVLELIMRLAADGHALCLPGNHDAKLVRKLKGRDVRLTHGLAETLDQLGRAPTGLRDRARDFLDGLVSHAVLDGGRLVVAHAGLKEAYHGRSSGRVRDFALYGDTTGEADELGLPVRNDWAQDYRGTAAVVYGHTPVAEPRWTNQTINIDTGCVFGGRLTALRWPERELVSVPAAREYFAPARPLFTLPPGIDPDRGPSTLDVEDVAGKRIVQTRLARTVTVREEQAAVALEVMSRFAVDPRWLVYLPPTMAPTATSQRSGLLEHPEQALAEYRAAGVARVVCQEKHMGSRAIVVVCADSDVAAERFGVTDGSAGVVVTRTGRPFFDDAALMSGVVERVRSAVTSAGRWDALSTRWLVLDCELMPWSAKAIELLRRQYAAVGAAAAAGLTATARTLEQAAGRGQDVGELLGRTRARADHVEGYRDAYRRYVWPVDGIDDLRLAPFHVLAAEGGVFVDRDHSWHLDQCDALVDAAPDWLQRTGRRYVDVTDPAGQDEAVAWWEQLTAAGGEGMVVKPLGFAERGAKGLVQPGVKCRGREYLRIIYGPEYADPAQLDRLRGRNLGRKRSLAVREFALGVEALERFVRREPLHRVHECVFSVLALESDAVDPRL</sequence>
<dbReference type="Gene3D" id="3.40.50.300">
    <property type="entry name" value="P-loop containing nucleotide triphosphate hydrolases"/>
    <property type="match status" value="1"/>
</dbReference>
<dbReference type="InterPro" id="IPR041780">
    <property type="entry name" value="MPP_PrpE-like"/>
</dbReference>
<dbReference type="Gene3D" id="3.30.470.30">
    <property type="entry name" value="DNA ligase/mRNA capping enzyme"/>
    <property type="match status" value="2"/>
</dbReference>
<dbReference type="Pfam" id="PF00149">
    <property type="entry name" value="Metallophos"/>
    <property type="match status" value="1"/>
</dbReference>
<dbReference type="CDD" id="cd07423">
    <property type="entry name" value="MPP_Prp_like"/>
    <property type="match status" value="1"/>
</dbReference>
<dbReference type="Pfam" id="PF16542">
    <property type="entry name" value="PNKP_ligase"/>
    <property type="match status" value="1"/>
</dbReference>
<dbReference type="Pfam" id="PF13671">
    <property type="entry name" value="AAA_33"/>
    <property type="match status" value="1"/>
</dbReference>
<evidence type="ECO:0000313" key="3">
    <source>
        <dbReference type="EMBL" id="CAA9478701.1"/>
    </source>
</evidence>
<accession>A0A6J4RY44</accession>
<dbReference type="PANTHER" id="PTHR42850:SF7">
    <property type="entry name" value="BIS(5'-NUCLEOSYL)-TETRAPHOSPHATASE PRPE [ASYMMETRICAL]"/>
    <property type="match status" value="1"/>
</dbReference>
<dbReference type="Gene3D" id="3.60.21.10">
    <property type="match status" value="1"/>
</dbReference>
<dbReference type="PANTHER" id="PTHR42850">
    <property type="entry name" value="METALLOPHOSPHOESTERASE"/>
    <property type="match status" value="1"/>
</dbReference>
<name>A0A6J4RY44_9ACTN</name>
<dbReference type="EMBL" id="CADCVR010000019">
    <property type="protein sequence ID" value="CAA9478701.1"/>
    <property type="molecule type" value="Genomic_DNA"/>
</dbReference>
<dbReference type="InterPro" id="IPR024028">
    <property type="entry name" value="PNKP_bac"/>
</dbReference>
<feature type="domain" description="Polynucleotide kinase-phosphatase ligase" evidence="2">
    <location>
        <begin position="465"/>
        <end position="840"/>
    </location>
</feature>
<dbReference type="GO" id="GO:0016791">
    <property type="term" value="F:phosphatase activity"/>
    <property type="evidence" value="ECO:0007669"/>
    <property type="project" value="TreeGrafter"/>
</dbReference>
<dbReference type="SUPFAM" id="SSF52540">
    <property type="entry name" value="P-loop containing nucleoside triphosphate hydrolases"/>
    <property type="match status" value="1"/>
</dbReference>
<proteinExistence type="predicted"/>
<reference evidence="3" key="1">
    <citation type="submission" date="2020-02" db="EMBL/GenBank/DDBJ databases">
        <authorList>
            <person name="Meier V. D."/>
        </authorList>
    </citation>
    <scope>NUCLEOTIDE SEQUENCE</scope>
    <source>
        <strain evidence="3">AVDCRST_MAG53</strain>
    </source>
</reference>
<evidence type="ECO:0000259" key="1">
    <source>
        <dbReference type="Pfam" id="PF00149"/>
    </source>
</evidence>
<dbReference type="SUPFAM" id="SSF56300">
    <property type="entry name" value="Metallo-dependent phosphatases"/>
    <property type="match status" value="1"/>
</dbReference>
<dbReference type="InterPro" id="IPR029052">
    <property type="entry name" value="Metallo-depent_PP-like"/>
</dbReference>
<organism evidence="3">
    <name type="scientific">uncultured Solirubrobacteraceae bacterium</name>
    <dbReference type="NCBI Taxonomy" id="1162706"/>
    <lineage>
        <taxon>Bacteria</taxon>
        <taxon>Bacillati</taxon>
        <taxon>Actinomycetota</taxon>
        <taxon>Thermoleophilia</taxon>
        <taxon>Solirubrobacterales</taxon>
        <taxon>Solirubrobacteraceae</taxon>
        <taxon>environmental samples</taxon>
    </lineage>
</organism>
<dbReference type="InterPro" id="IPR027417">
    <property type="entry name" value="P-loop_NTPase"/>
</dbReference>
<dbReference type="SUPFAM" id="SSF56091">
    <property type="entry name" value="DNA ligase/mRNA capping enzyme, catalytic domain"/>
    <property type="match status" value="1"/>
</dbReference>